<organism evidence="3">
    <name type="scientific">freshwater metagenome</name>
    <dbReference type="NCBI Taxonomy" id="449393"/>
    <lineage>
        <taxon>unclassified sequences</taxon>
        <taxon>metagenomes</taxon>
        <taxon>ecological metagenomes</taxon>
    </lineage>
</organism>
<feature type="transmembrane region" description="Helical" evidence="1">
    <location>
        <begin position="305"/>
        <end position="323"/>
    </location>
</feature>
<dbReference type="Pfam" id="PF00892">
    <property type="entry name" value="EamA"/>
    <property type="match status" value="2"/>
</dbReference>
<dbReference type="InterPro" id="IPR037185">
    <property type="entry name" value="EmrE-like"/>
</dbReference>
<protein>
    <submittedName>
        <fullName evidence="3">Unannotated protein</fullName>
    </submittedName>
</protein>
<feature type="transmembrane region" description="Helical" evidence="1">
    <location>
        <begin position="361"/>
        <end position="381"/>
    </location>
</feature>
<evidence type="ECO:0000256" key="1">
    <source>
        <dbReference type="SAM" id="Phobius"/>
    </source>
</evidence>
<feature type="transmembrane region" description="Helical" evidence="1">
    <location>
        <begin position="393"/>
        <end position="411"/>
    </location>
</feature>
<dbReference type="AlphaFoldDB" id="A0A6J7DZA5"/>
<reference evidence="3" key="1">
    <citation type="submission" date="2020-05" db="EMBL/GenBank/DDBJ databases">
        <authorList>
            <person name="Chiriac C."/>
            <person name="Salcher M."/>
            <person name="Ghai R."/>
            <person name="Kavagutti S V."/>
        </authorList>
    </citation>
    <scope>NUCLEOTIDE SEQUENCE</scope>
</reference>
<accession>A0A6J7DZA5</accession>
<feature type="transmembrane region" description="Helical" evidence="1">
    <location>
        <begin position="329"/>
        <end position="349"/>
    </location>
</feature>
<evidence type="ECO:0000313" key="3">
    <source>
        <dbReference type="EMBL" id="CAB4874230.1"/>
    </source>
</evidence>
<feature type="transmembrane region" description="Helical" evidence="1">
    <location>
        <begin position="248"/>
        <end position="269"/>
    </location>
</feature>
<feature type="transmembrane region" description="Helical" evidence="1">
    <location>
        <begin position="220"/>
        <end position="236"/>
    </location>
</feature>
<gene>
    <name evidence="3" type="ORF">UFOPK3306_01107</name>
</gene>
<feature type="transmembrane region" description="Helical" evidence="1">
    <location>
        <begin position="448"/>
        <end position="465"/>
    </location>
</feature>
<dbReference type="GO" id="GO:0016020">
    <property type="term" value="C:membrane"/>
    <property type="evidence" value="ECO:0007669"/>
    <property type="project" value="InterPro"/>
</dbReference>
<feature type="transmembrane region" description="Helical" evidence="1">
    <location>
        <begin position="423"/>
        <end position="442"/>
    </location>
</feature>
<keyword evidence="1" id="KW-0472">Membrane</keyword>
<feature type="domain" description="EamA" evidence="2">
    <location>
        <begin position="197"/>
        <end position="319"/>
    </location>
</feature>
<dbReference type="EMBL" id="CAFBLI010000101">
    <property type="protein sequence ID" value="CAB4874230.1"/>
    <property type="molecule type" value="Genomic_DNA"/>
</dbReference>
<sequence length="480" mass="52056">MKSETSLQSKVILGPRRRNPECLRETEILLSSQSPRRFCSIAISSITTRSPVSVKLIARSKNSPSTRSSPGRCWKRRTFSKPVITTVPGSIEVTRVIGIKIRRRGGTSIINPKTRGAEPLCRVAIASRTFPTWSPAGSKTAVPDRRAIKTRLIRFVRLITPLIRLRVPARVRLMSAPEIATSGAKGIKPADIGRLIIGIFGIGTSGPLIALGQMAVPVAIFWRNLGGALFSLPFALRSGEWRKMSRNAWLWSVIAGVFLALHFICFFASMRLTSVASGVAITAVQPIFAAIWVRMRGAQVAMQVWVGMAVSMVGVLIITGIDWQLSTRALVGDLIALLGAALSAAYVIAGGHVLREISPTTYTTVCYFVCAATCFVVVLFTDAPIIDYPRYEWLLVLGLIVGAQILGHTMFNQVLQRVSPTVVSLIVFFELPVGALLAVWWLDQIPPAGVIPGLILLLLGSGLVATKSASLQVDQVQKND</sequence>
<feature type="transmembrane region" description="Helical" evidence="1">
    <location>
        <begin position="275"/>
        <end position="293"/>
    </location>
</feature>
<dbReference type="PANTHER" id="PTHR22911">
    <property type="entry name" value="ACYL-MALONYL CONDENSING ENZYME-RELATED"/>
    <property type="match status" value="1"/>
</dbReference>
<evidence type="ECO:0000259" key="2">
    <source>
        <dbReference type="Pfam" id="PF00892"/>
    </source>
</evidence>
<dbReference type="InterPro" id="IPR000620">
    <property type="entry name" value="EamA_dom"/>
</dbReference>
<name>A0A6J7DZA5_9ZZZZ</name>
<proteinExistence type="predicted"/>
<keyword evidence="1" id="KW-0812">Transmembrane</keyword>
<keyword evidence="1" id="KW-1133">Transmembrane helix</keyword>
<feature type="domain" description="EamA" evidence="2">
    <location>
        <begin position="331"/>
        <end position="464"/>
    </location>
</feature>
<feature type="transmembrane region" description="Helical" evidence="1">
    <location>
        <begin position="195"/>
        <end position="214"/>
    </location>
</feature>
<dbReference type="SUPFAM" id="SSF103481">
    <property type="entry name" value="Multidrug resistance efflux transporter EmrE"/>
    <property type="match status" value="2"/>
</dbReference>
<dbReference type="PANTHER" id="PTHR22911:SF76">
    <property type="entry name" value="EAMA DOMAIN-CONTAINING PROTEIN"/>
    <property type="match status" value="1"/>
</dbReference>